<dbReference type="Gene3D" id="3.30.479.20">
    <property type="entry name" value="Elongation factor Ts, dimerisation domain"/>
    <property type="match status" value="2"/>
</dbReference>
<dbReference type="InterPro" id="IPR036402">
    <property type="entry name" value="EF-Ts_dimer_sf"/>
</dbReference>
<dbReference type="SUPFAM" id="SSF46934">
    <property type="entry name" value="UBA-like"/>
    <property type="match status" value="1"/>
</dbReference>
<dbReference type="CDD" id="cd14275">
    <property type="entry name" value="UBA_EF-Ts"/>
    <property type="match status" value="1"/>
</dbReference>
<gene>
    <name evidence="6" type="primary">tsf</name>
    <name evidence="10" type="ORF">IAD28_03850</name>
</gene>
<dbReference type="AlphaFoldDB" id="A0A9D1T4W6"/>
<evidence type="ECO:0000256" key="2">
    <source>
        <dbReference type="ARBA" id="ARBA00016956"/>
    </source>
</evidence>
<dbReference type="Gene3D" id="1.10.8.10">
    <property type="entry name" value="DNA helicase RuvA subunit, C-terminal domain"/>
    <property type="match status" value="1"/>
</dbReference>
<organism evidence="10 11">
    <name type="scientific">Candidatus Faeciplasma avium</name>
    <dbReference type="NCBI Taxonomy" id="2840798"/>
    <lineage>
        <taxon>Bacteria</taxon>
        <taxon>Bacillati</taxon>
        <taxon>Bacillota</taxon>
        <taxon>Clostridia</taxon>
        <taxon>Eubacteriales</taxon>
        <taxon>Oscillospiraceae</taxon>
        <taxon>Oscillospiraceae incertae sedis</taxon>
        <taxon>Candidatus Faeciplasma</taxon>
    </lineage>
</organism>
<comment type="similarity">
    <text evidence="1 6 7">Belongs to the EF-Ts family.</text>
</comment>
<sequence length="303" mass="32985">MANITAKDVASLRERTGVGMMDCKKALVEAEGDIEKAVVILREKGLATQAKKAGRVAAEGLVASMVEGNVGAVVEVNSETDFVANTDQFKSFVEQVVKTVIEKNPADVEALKACKASGSDKTVEEELQEVFLKIRENIQIRRFTRMEGNIISYVHGEGRIGVMVKLDTDLGEKAYPCGKDCALQIAAMNPAYLDRGSVPAEVLDSEKAIIMGQMAEDPKMKGKPESVLAKIAEGKLGKYYTENCLVDQEFVKDGDLTVGKYVEKCAKELGGSIKITEFVRYERGEGIAKKEDNFADEVASMIK</sequence>
<keyword evidence="6" id="KW-0963">Cytoplasm</keyword>
<name>A0A9D1T4W6_9FIRM</name>
<dbReference type="Gene3D" id="1.10.286.20">
    <property type="match status" value="1"/>
</dbReference>
<dbReference type="Pfam" id="PF00889">
    <property type="entry name" value="EF_TS"/>
    <property type="match status" value="1"/>
</dbReference>
<feature type="region of interest" description="Involved in Mg(2+) ion dislocation from EF-Tu" evidence="6">
    <location>
        <begin position="80"/>
        <end position="83"/>
    </location>
</feature>
<accession>A0A9D1T4W6</accession>
<keyword evidence="3 6" id="KW-0251">Elongation factor</keyword>
<proteinExistence type="inferred from homology"/>
<dbReference type="Proteomes" id="UP000823960">
    <property type="component" value="Unassembled WGS sequence"/>
</dbReference>
<dbReference type="InterPro" id="IPR018101">
    <property type="entry name" value="Transl_elong_Ts_CS"/>
</dbReference>
<dbReference type="InterPro" id="IPR001816">
    <property type="entry name" value="Transl_elong_EFTs/EF1B"/>
</dbReference>
<dbReference type="GO" id="GO:0003746">
    <property type="term" value="F:translation elongation factor activity"/>
    <property type="evidence" value="ECO:0007669"/>
    <property type="project" value="UniProtKB-UniRule"/>
</dbReference>
<reference evidence="10" key="1">
    <citation type="submission" date="2020-10" db="EMBL/GenBank/DDBJ databases">
        <authorList>
            <person name="Gilroy R."/>
        </authorList>
    </citation>
    <scope>NUCLEOTIDE SEQUENCE</scope>
    <source>
        <strain evidence="10">1370</strain>
    </source>
</reference>
<reference evidence="10" key="2">
    <citation type="journal article" date="2021" name="PeerJ">
        <title>Extensive microbial diversity within the chicken gut microbiome revealed by metagenomics and culture.</title>
        <authorList>
            <person name="Gilroy R."/>
            <person name="Ravi A."/>
            <person name="Getino M."/>
            <person name="Pursley I."/>
            <person name="Horton D.L."/>
            <person name="Alikhan N.F."/>
            <person name="Baker D."/>
            <person name="Gharbi K."/>
            <person name="Hall N."/>
            <person name="Watson M."/>
            <person name="Adriaenssens E.M."/>
            <person name="Foster-Nyarko E."/>
            <person name="Jarju S."/>
            <person name="Secka A."/>
            <person name="Antonio M."/>
            <person name="Oren A."/>
            <person name="Chaudhuri R.R."/>
            <person name="La Ragione R."/>
            <person name="Hildebrand F."/>
            <person name="Pallen M.J."/>
        </authorList>
    </citation>
    <scope>NUCLEOTIDE SEQUENCE</scope>
    <source>
        <strain evidence="10">1370</strain>
    </source>
</reference>
<evidence type="ECO:0000259" key="9">
    <source>
        <dbReference type="Pfam" id="PF00889"/>
    </source>
</evidence>
<dbReference type="HAMAP" id="MF_00050">
    <property type="entry name" value="EF_Ts"/>
    <property type="match status" value="1"/>
</dbReference>
<dbReference type="GO" id="GO:0005737">
    <property type="term" value="C:cytoplasm"/>
    <property type="evidence" value="ECO:0007669"/>
    <property type="project" value="UniProtKB-SubCell"/>
</dbReference>
<dbReference type="PANTHER" id="PTHR11741">
    <property type="entry name" value="ELONGATION FACTOR TS"/>
    <property type="match status" value="1"/>
</dbReference>
<protein>
    <recommendedName>
        <fullName evidence="2 6">Elongation factor Ts</fullName>
        <shortName evidence="6">EF-Ts</shortName>
    </recommendedName>
</protein>
<dbReference type="FunFam" id="1.10.8.10:FF:000001">
    <property type="entry name" value="Elongation factor Ts"/>
    <property type="match status" value="1"/>
</dbReference>
<dbReference type="PANTHER" id="PTHR11741:SF0">
    <property type="entry name" value="ELONGATION FACTOR TS, MITOCHONDRIAL"/>
    <property type="match status" value="1"/>
</dbReference>
<keyword evidence="4 6" id="KW-0648">Protein biosynthesis</keyword>
<comment type="caution">
    <text evidence="10">The sequence shown here is derived from an EMBL/GenBank/DDBJ whole genome shotgun (WGS) entry which is preliminary data.</text>
</comment>
<evidence type="ECO:0000256" key="1">
    <source>
        <dbReference type="ARBA" id="ARBA00005532"/>
    </source>
</evidence>
<evidence type="ECO:0000313" key="11">
    <source>
        <dbReference type="Proteomes" id="UP000823960"/>
    </source>
</evidence>
<evidence type="ECO:0000256" key="8">
    <source>
        <dbReference type="RuleBase" id="RU000643"/>
    </source>
</evidence>
<evidence type="ECO:0000256" key="7">
    <source>
        <dbReference type="RuleBase" id="RU000642"/>
    </source>
</evidence>
<dbReference type="SUPFAM" id="SSF54713">
    <property type="entry name" value="Elongation factor Ts (EF-Ts), dimerisation domain"/>
    <property type="match status" value="2"/>
</dbReference>
<comment type="function">
    <text evidence="5 6 7">Associates with the EF-Tu.GDP complex and induces the exchange of GDP to GTP. It remains bound to the aminoacyl-tRNA.EF-Tu.GTP complex up to the GTP hydrolysis stage on the ribosome.</text>
</comment>
<evidence type="ECO:0000256" key="5">
    <source>
        <dbReference type="ARBA" id="ARBA00025453"/>
    </source>
</evidence>
<dbReference type="NCBIfam" id="TIGR00116">
    <property type="entry name" value="tsf"/>
    <property type="match status" value="1"/>
</dbReference>
<dbReference type="InterPro" id="IPR014039">
    <property type="entry name" value="Transl_elong_EFTs/EF1B_dimer"/>
</dbReference>
<dbReference type="PROSITE" id="PS01127">
    <property type="entry name" value="EF_TS_2"/>
    <property type="match status" value="1"/>
</dbReference>
<dbReference type="EMBL" id="DVOL01000048">
    <property type="protein sequence ID" value="HIV10813.1"/>
    <property type="molecule type" value="Genomic_DNA"/>
</dbReference>
<comment type="subcellular location">
    <subcellularLocation>
        <location evidence="6 8">Cytoplasm</location>
    </subcellularLocation>
</comment>
<evidence type="ECO:0000256" key="3">
    <source>
        <dbReference type="ARBA" id="ARBA00022768"/>
    </source>
</evidence>
<feature type="domain" description="Translation elongation factor EFTs/EF1B dimerisation" evidence="9">
    <location>
        <begin position="71"/>
        <end position="285"/>
    </location>
</feature>
<evidence type="ECO:0000256" key="6">
    <source>
        <dbReference type="HAMAP-Rule" id="MF_00050"/>
    </source>
</evidence>
<evidence type="ECO:0000313" key="10">
    <source>
        <dbReference type="EMBL" id="HIV10813.1"/>
    </source>
</evidence>
<dbReference type="InterPro" id="IPR009060">
    <property type="entry name" value="UBA-like_sf"/>
</dbReference>
<evidence type="ECO:0000256" key="4">
    <source>
        <dbReference type="ARBA" id="ARBA00022917"/>
    </source>
</evidence>
<dbReference type="PROSITE" id="PS01126">
    <property type="entry name" value="EF_TS_1"/>
    <property type="match status" value="1"/>
</dbReference>